<keyword evidence="2" id="KW-0732">Signal</keyword>
<dbReference type="RefSeq" id="WP_139279335.1">
    <property type="nucleotide sequence ID" value="NZ_FRBN01000013.1"/>
</dbReference>
<protein>
    <recommendedName>
        <fullName evidence="5">Protein CcmA, bactofilin family</fullName>
    </recommendedName>
</protein>
<organism evidence="3 4">
    <name type="scientific">Roseovarius marisflavi</name>
    <dbReference type="NCBI Taxonomy" id="1054996"/>
    <lineage>
        <taxon>Bacteria</taxon>
        <taxon>Pseudomonadati</taxon>
        <taxon>Pseudomonadota</taxon>
        <taxon>Alphaproteobacteria</taxon>
        <taxon>Rhodobacterales</taxon>
        <taxon>Roseobacteraceae</taxon>
        <taxon>Roseovarius</taxon>
    </lineage>
</organism>
<feature type="transmembrane region" description="Helical" evidence="1">
    <location>
        <begin position="338"/>
        <end position="357"/>
    </location>
</feature>
<dbReference type="Proteomes" id="UP000184191">
    <property type="component" value="Unassembled WGS sequence"/>
</dbReference>
<evidence type="ECO:0000256" key="1">
    <source>
        <dbReference type="SAM" id="Phobius"/>
    </source>
</evidence>
<keyword evidence="4" id="KW-1185">Reference proteome</keyword>
<sequence length="398" mass="41747">MTLSLSRHIAAACLLVGLAMPAFGEPVMVTRNGSDTFIAGASVTETLDTQGDTFISGQTAVARGVSEGDLHVAGFDVSVSADTREDLYALGATVVLRGAIARDLTAAGISLRTEDSAQTSGNARLLGKTVTIEGPVAGALLVTGREVVLNAPITGDVRILAKTLSFGPKAVVTGTLTYSMEDRIDVPERVAPASRVVYEKISPMDVWDDMAEMDHWREMPMFPTFASIIFGFIISLLFFVVLGALALGIMPKRLEAMRKSIVAGPGRTLIAGIAGLSVMFGMVPVTGLTIVGLPFVPIVVLGITAAWTLGYALGAYAVAMRVWVGFGGDPEAGTIPRLLVFAGAIIAIALLNFIPFVGWVANYTLVLLGIGAMTTTLLTHFIGNSCQALDVDMKPTKT</sequence>
<feature type="transmembrane region" description="Helical" evidence="1">
    <location>
        <begin position="363"/>
        <end position="383"/>
    </location>
</feature>
<feature type="transmembrane region" description="Helical" evidence="1">
    <location>
        <begin position="225"/>
        <end position="249"/>
    </location>
</feature>
<keyword evidence="1" id="KW-1133">Transmembrane helix</keyword>
<feature type="signal peptide" evidence="2">
    <location>
        <begin position="1"/>
        <end position="24"/>
    </location>
</feature>
<reference evidence="4" key="1">
    <citation type="submission" date="2016-11" db="EMBL/GenBank/DDBJ databases">
        <authorList>
            <person name="Varghese N."/>
            <person name="Submissions S."/>
        </authorList>
    </citation>
    <scope>NUCLEOTIDE SEQUENCE [LARGE SCALE GENOMIC DNA]</scope>
    <source>
        <strain evidence="4">DSM 29327</strain>
    </source>
</reference>
<dbReference type="OrthoDB" id="7948603at2"/>
<evidence type="ECO:0000256" key="2">
    <source>
        <dbReference type="SAM" id="SignalP"/>
    </source>
</evidence>
<name>A0A1M7AEI0_9RHOB</name>
<keyword evidence="1" id="KW-0812">Transmembrane</keyword>
<evidence type="ECO:0000313" key="4">
    <source>
        <dbReference type="Proteomes" id="UP000184191"/>
    </source>
</evidence>
<dbReference type="STRING" id="1054996.SAMN05444414_11340"/>
<dbReference type="AlphaFoldDB" id="A0A1M7AEI0"/>
<gene>
    <name evidence="3" type="ORF">SAMN05444414_11340</name>
</gene>
<dbReference type="EMBL" id="FRBN01000013">
    <property type="protein sequence ID" value="SHL40939.1"/>
    <property type="molecule type" value="Genomic_DNA"/>
</dbReference>
<feature type="transmembrane region" description="Helical" evidence="1">
    <location>
        <begin position="269"/>
        <end position="292"/>
    </location>
</feature>
<feature type="transmembrane region" description="Helical" evidence="1">
    <location>
        <begin position="298"/>
        <end position="318"/>
    </location>
</feature>
<keyword evidence="1" id="KW-0472">Membrane</keyword>
<accession>A0A1M7AEI0</accession>
<evidence type="ECO:0008006" key="5">
    <source>
        <dbReference type="Google" id="ProtNLM"/>
    </source>
</evidence>
<proteinExistence type="predicted"/>
<evidence type="ECO:0000313" key="3">
    <source>
        <dbReference type="EMBL" id="SHL40939.1"/>
    </source>
</evidence>
<feature type="chain" id="PRO_5013291514" description="Protein CcmA, bactofilin family" evidence="2">
    <location>
        <begin position="25"/>
        <end position="398"/>
    </location>
</feature>